<dbReference type="GO" id="GO:0004197">
    <property type="term" value="F:cysteine-type endopeptidase activity"/>
    <property type="evidence" value="ECO:0007669"/>
    <property type="project" value="InterPro"/>
</dbReference>
<dbReference type="SMART" id="SM00115">
    <property type="entry name" value="CASc"/>
    <property type="match status" value="1"/>
</dbReference>
<name>A0A8C8RKN6_9SAUR</name>
<protein>
    <recommendedName>
        <fullName evidence="7">Caspase-14</fullName>
    </recommendedName>
</protein>
<dbReference type="SUPFAM" id="SSF52129">
    <property type="entry name" value="Caspase-like"/>
    <property type="match status" value="1"/>
</dbReference>
<dbReference type="AlphaFoldDB" id="A0A8C8RKN6"/>
<dbReference type="GO" id="GO:0005829">
    <property type="term" value="C:cytosol"/>
    <property type="evidence" value="ECO:0007669"/>
    <property type="project" value="TreeGrafter"/>
</dbReference>
<dbReference type="InterPro" id="IPR002138">
    <property type="entry name" value="Pept_C14_p10"/>
</dbReference>
<dbReference type="GO" id="GO:0006508">
    <property type="term" value="P:proteolysis"/>
    <property type="evidence" value="ECO:0007669"/>
    <property type="project" value="InterPro"/>
</dbReference>
<dbReference type="InterPro" id="IPR001309">
    <property type="entry name" value="Pept_C14_p20"/>
</dbReference>
<keyword evidence="6" id="KW-1185">Reference proteome</keyword>
<sequence>MSSPRQTYDMEGARLALTLCVTHKRDGAEKDIEALETMFKALDFQNWVIRNPTALGFKKELQKFRTKIEEISWRGPVSCCFVVLMAHTRKSKKAGDSSFLLGADGKEMELEKLFAEMTNGICEALRGKPKVFIIQTCRGGESQRHFKVQGPQLIPLHTDSLYIYASVPGYVAYRHEQDGSCLIQTIAEVFKESRGYHILELLTEVRDTGDMFPLTLCLATPSYISVRHQVS</sequence>
<proteinExistence type="inferred from homology"/>
<reference evidence="5" key="2">
    <citation type="submission" date="2025-09" db="UniProtKB">
        <authorList>
            <consortium name="Ensembl"/>
        </authorList>
    </citation>
    <scope>IDENTIFICATION</scope>
</reference>
<dbReference type="PRINTS" id="PR00376">
    <property type="entry name" value="IL1BCENZYME"/>
</dbReference>
<accession>A0A8C8RKN6</accession>
<dbReference type="InterPro" id="IPR002398">
    <property type="entry name" value="Pept_C14"/>
</dbReference>
<evidence type="ECO:0008006" key="7">
    <source>
        <dbReference type="Google" id="ProtNLM"/>
    </source>
</evidence>
<dbReference type="Ensembl" id="ENSPCET00000007210.1">
    <property type="protein sequence ID" value="ENSPCEP00000006965.1"/>
    <property type="gene ID" value="ENSPCEG00000005597.1"/>
</dbReference>
<dbReference type="InterPro" id="IPR011600">
    <property type="entry name" value="Pept_C14_caspase"/>
</dbReference>
<evidence type="ECO:0000313" key="6">
    <source>
        <dbReference type="Proteomes" id="UP000694393"/>
    </source>
</evidence>
<dbReference type="InterPro" id="IPR015917">
    <property type="entry name" value="Pept_C14A"/>
</dbReference>
<evidence type="ECO:0000256" key="1">
    <source>
        <dbReference type="ARBA" id="ARBA00010134"/>
    </source>
</evidence>
<evidence type="ECO:0000259" key="4">
    <source>
        <dbReference type="PROSITE" id="PS50208"/>
    </source>
</evidence>
<feature type="domain" description="Caspase family p10" evidence="3">
    <location>
        <begin position="154"/>
        <end position="192"/>
    </location>
</feature>
<reference evidence="5" key="1">
    <citation type="submission" date="2025-08" db="UniProtKB">
        <authorList>
            <consortium name="Ensembl"/>
        </authorList>
    </citation>
    <scope>IDENTIFICATION</scope>
</reference>
<dbReference type="PANTHER" id="PTHR10454">
    <property type="entry name" value="CASPASE"/>
    <property type="match status" value="1"/>
</dbReference>
<evidence type="ECO:0000313" key="5">
    <source>
        <dbReference type="Ensembl" id="ENSPCEP00000006965.1"/>
    </source>
</evidence>
<dbReference type="Pfam" id="PF00656">
    <property type="entry name" value="Peptidase_C14"/>
    <property type="match status" value="1"/>
</dbReference>
<dbReference type="PROSITE" id="PS50207">
    <property type="entry name" value="CASPASE_P10"/>
    <property type="match status" value="1"/>
</dbReference>
<dbReference type="PROSITE" id="PS50208">
    <property type="entry name" value="CASPASE_P20"/>
    <property type="match status" value="1"/>
</dbReference>
<evidence type="ECO:0000259" key="3">
    <source>
        <dbReference type="PROSITE" id="PS50207"/>
    </source>
</evidence>
<comment type="similarity">
    <text evidence="1 2">Belongs to the peptidase C14A family.</text>
</comment>
<dbReference type="PANTHER" id="PTHR10454:SF131">
    <property type="entry name" value="CASPASE-14"/>
    <property type="match status" value="1"/>
</dbReference>
<organism evidence="5 6">
    <name type="scientific">Pelusios castaneus</name>
    <name type="common">West African mud turtle</name>
    <dbReference type="NCBI Taxonomy" id="367368"/>
    <lineage>
        <taxon>Eukaryota</taxon>
        <taxon>Metazoa</taxon>
        <taxon>Chordata</taxon>
        <taxon>Craniata</taxon>
        <taxon>Vertebrata</taxon>
        <taxon>Euteleostomi</taxon>
        <taxon>Archelosauria</taxon>
        <taxon>Testudinata</taxon>
        <taxon>Testudines</taxon>
        <taxon>Pleurodira</taxon>
        <taxon>Pelomedusidae</taxon>
        <taxon>Pelusios</taxon>
    </lineage>
</organism>
<dbReference type="InterPro" id="IPR029030">
    <property type="entry name" value="Caspase-like_dom_sf"/>
</dbReference>
<dbReference type="Proteomes" id="UP000694393">
    <property type="component" value="Unplaced"/>
</dbReference>
<evidence type="ECO:0000256" key="2">
    <source>
        <dbReference type="RuleBase" id="RU003971"/>
    </source>
</evidence>
<dbReference type="GO" id="GO:0043525">
    <property type="term" value="P:positive regulation of neuron apoptotic process"/>
    <property type="evidence" value="ECO:0007669"/>
    <property type="project" value="TreeGrafter"/>
</dbReference>
<dbReference type="Gene3D" id="3.40.50.1460">
    <property type="match status" value="1"/>
</dbReference>
<feature type="domain" description="Caspase family p20" evidence="4">
    <location>
        <begin position="25"/>
        <end position="141"/>
    </location>
</feature>